<dbReference type="InterPro" id="IPR023635">
    <property type="entry name" value="Peptide_deformylase"/>
</dbReference>
<feature type="binding site" evidence="2">
    <location>
        <position position="140"/>
    </location>
    <ligand>
        <name>Fe cation</name>
        <dbReference type="ChEBI" id="CHEBI:24875"/>
    </ligand>
</feature>
<dbReference type="CDD" id="cd00487">
    <property type="entry name" value="Pep_deformylase"/>
    <property type="match status" value="1"/>
</dbReference>
<evidence type="ECO:0000313" key="4">
    <source>
        <dbReference type="Proteomes" id="UP000321558"/>
    </source>
</evidence>
<keyword evidence="4" id="KW-1185">Reference proteome</keyword>
<dbReference type="Proteomes" id="UP000321558">
    <property type="component" value="Unassembled WGS sequence"/>
</dbReference>
<feature type="binding site" evidence="2">
    <location>
        <position position="136"/>
    </location>
    <ligand>
        <name>Fe cation</name>
        <dbReference type="ChEBI" id="CHEBI:24875"/>
    </ligand>
</feature>
<dbReference type="GO" id="GO:0046872">
    <property type="term" value="F:metal ion binding"/>
    <property type="evidence" value="ECO:0007669"/>
    <property type="project" value="UniProtKB-KW"/>
</dbReference>
<evidence type="ECO:0000256" key="2">
    <source>
        <dbReference type="HAMAP-Rule" id="MF_00163"/>
    </source>
</evidence>
<evidence type="ECO:0000313" key="3">
    <source>
        <dbReference type="EMBL" id="GEN89146.1"/>
    </source>
</evidence>
<gene>
    <name evidence="3" type="primary">defA</name>
    <name evidence="2" type="synonym">def</name>
    <name evidence="3" type="ORF">OSO01_38850</name>
</gene>
<comment type="function">
    <text evidence="2">Removes the formyl group from the N-terminal Met of newly synthesized proteins. Requires at least a dipeptide for an efficient rate of reaction. N-terminal L-methionine is a prerequisite for activity but the enzyme has broad specificity at other positions.</text>
</comment>
<dbReference type="PANTHER" id="PTHR10458:SF22">
    <property type="entry name" value="PEPTIDE DEFORMYLASE"/>
    <property type="match status" value="1"/>
</dbReference>
<dbReference type="Pfam" id="PF01327">
    <property type="entry name" value="Pep_deformylase"/>
    <property type="match status" value="1"/>
</dbReference>
<sequence length="171" mass="19802">MAVKEILLLGNPKLHEISSLVAEEEMDELLPAVQDLHDTLLDFKSKYDAGRAIAAPQIGVFKRMIYMYIDKPFVFINPELVITNHEKMEVWDDCMSFPDLLVKVQRYKACTIHYRDIDWKKQSMELTDDLSELLQHEYDHLDGILATSKAVDNQSFALRSQRSNIDKEEGQ</sequence>
<comment type="caution">
    <text evidence="3">The sequence shown here is derived from an EMBL/GenBank/DDBJ whole genome shotgun (WGS) entry which is preliminary data.</text>
</comment>
<keyword evidence="2" id="KW-0479">Metal-binding</keyword>
<feature type="active site" evidence="2">
    <location>
        <position position="137"/>
    </location>
</feature>
<organism evidence="3 4">
    <name type="scientific">Oceanobacillus sojae</name>
    <dbReference type="NCBI Taxonomy" id="582851"/>
    <lineage>
        <taxon>Bacteria</taxon>
        <taxon>Bacillati</taxon>
        <taxon>Bacillota</taxon>
        <taxon>Bacilli</taxon>
        <taxon>Bacillales</taxon>
        <taxon>Bacillaceae</taxon>
        <taxon>Oceanobacillus</taxon>
    </lineage>
</organism>
<keyword evidence="2" id="KW-0378">Hydrolase</keyword>
<dbReference type="EMBL" id="BJYM01000019">
    <property type="protein sequence ID" value="GEN89146.1"/>
    <property type="molecule type" value="Genomic_DNA"/>
</dbReference>
<dbReference type="PRINTS" id="PR01576">
    <property type="entry name" value="PDEFORMYLASE"/>
</dbReference>
<evidence type="ECO:0000256" key="1">
    <source>
        <dbReference type="ARBA" id="ARBA00010759"/>
    </source>
</evidence>
<comment type="catalytic activity">
    <reaction evidence="2">
        <text>N-terminal N-formyl-L-methionyl-[peptide] + H2O = N-terminal L-methionyl-[peptide] + formate</text>
        <dbReference type="Rhea" id="RHEA:24420"/>
        <dbReference type="Rhea" id="RHEA-COMP:10639"/>
        <dbReference type="Rhea" id="RHEA-COMP:10640"/>
        <dbReference type="ChEBI" id="CHEBI:15377"/>
        <dbReference type="ChEBI" id="CHEBI:15740"/>
        <dbReference type="ChEBI" id="CHEBI:49298"/>
        <dbReference type="ChEBI" id="CHEBI:64731"/>
        <dbReference type="EC" id="3.5.1.88"/>
    </reaction>
</comment>
<dbReference type="OrthoDB" id="9784988at2"/>
<dbReference type="SUPFAM" id="SSF56420">
    <property type="entry name" value="Peptide deformylase"/>
    <property type="match status" value="1"/>
</dbReference>
<feature type="binding site" evidence="2">
    <location>
        <position position="94"/>
    </location>
    <ligand>
        <name>Fe cation</name>
        <dbReference type="ChEBI" id="CHEBI:24875"/>
    </ligand>
</feature>
<dbReference type="InterPro" id="IPR036821">
    <property type="entry name" value="Peptide_deformylase_sf"/>
</dbReference>
<dbReference type="GO" id="GO:0006412">
    <property type="term" value="P:translation"/>
    <property type="evidence" value="ECO:0007669"/>
    <property type="project" value="UniProtKB-UniRule"/>
</dbReference>
<dbReference type="EC" id="3.5.1.88" evidence="2"/>
<dbReference type="PIRSF" id="PIRSF004749">
    <property type="entry name" value="Pep_def"/>
    <property type="match status" value="1"/>
</dbReference>
<dbReference type="GO" id="GO:0042586">
    <property type="term" value="F:peptide deformylase activity"/>
    <property type="evidence" value="ECO:0007669"/>
    <property type="project" value="UniProtKB-UniRule"/>
</dbReference>
<comment type="cofactor">
    <cofactor evidence="2">
        <name>Fe(2+)</name>
        <dbReference type="ChEBI" id="CHEBI:29033"/>
    </cofactor>
    <text evidence="2">Binds 1 Fe(2+) ion.</text>
</comment>
<keyword evidence="2" id="KW-0408">Iron</keyword>
<dbReference type="HAMAP" id="MF_00163">
    <property type="entry name" value="Pep_deformylase"/>
    <property type="match status" value="1"/>
</dbReference>
<proteinExistence type="inferred from homology"/>
<dbReference type="Gene3D" id="3.90.45.10">
    <property type="entry name" value="Peptide deformylase"/>
    <property type="match status" value="1"/>
</dbReference>
<dbReference type="RefSeq" id="WP_147212071.1">
    <property type="nucleotide sequence ID" value="NZ_BJYM01000019.1"/>
</dbReference>
<keyword evidence="2" id="KW-0648">Protein biosynthesis</keyword>
<dbReference type="PANTHER" id="PTHR10458">
    <property type="entry name" value="PEPTIDE DEFORMYLASE"/>
    <property type="match status" value="1"/>
</dbReference>
<name>A0A511ZNW5_9BACI</name>
<dbReference type="AlphaFoldDB" id="A0A511ZNW5"/>
<reference evidence="3 4" key="1">
    <citation type="submission" date="2019-07" db="EMBL/GenBank/DDBJ databases">
        <title>Whole genome shotgun sequence of Oceanobacillus sojae NBRC 105379.</title>
        <authorList>
            <person name="Hosoyama A."/>
            <person name="Uohara A."/>
            <person name="Ohji S."/>
            <person name="Ichikawa N."/>
        </authorList>
    </citation>
    <scope>NUCLEOTIDE SEQUENCE [LARGE SCALE GENOMIC DNA]</scope>
    <source>
        <strain evidence="3 4">NBRC 105379</strain>
    </source>
</reference>
<protein>
    <recommendedName>
        <fullName evidence="2">Peptide deformylase</fullName>
        <shortName evidence="2">PDF</shortName>
        <ecNumber evidence="2">3.5.1.88</ecNumber>
    </recommendedName>
    <alternativeName>
        <fullName evidence="2">Polypeptide deformylase</fullName>
    </alternativeName>
</protein>
<accession>A0A511ZNW5</accession>
<comment type="similarity">
    <text evidence="1 2">Belongs to the polypeptide deformylase family.</text>
</comment>